<dbReference type="EMBL" id="QMFY01000001">
    <property type="protein sequence ID" value="RAW03290.1"/>
    <property type="molecule type" value="Genomic_DNA"/>
</dbReference>
<dbReference type="AlphaFoldDB" id="A0A364Y8M1"/>
<gene>
    <name evidence="3" type="ORF">DQQ10_04190</name>
</gene>
<evidence type="ECO:0000313" key="4">
    <source>
        <dbReference type="Proteomes" id="UP000251889"/>
    </source>
</evidence>
<proteinExistence type="predicted"/>
<sequence>MEMNSTLLKFAKPLLGLFVLAIALAACSTPKEKIVLKDIRDVVVDANTDPRLKANAIFYNPNKEQGKLKGIHVDIFINGKKAGVVNQDLKVKIPSRAEFTVPLEVELAIKELGFMNTLMGVLGGKTFQVKYEGNLRVTYHGVPIRIPVNHTDEVKIRF</sequence>
<comment type="caution">
    <text evidence="3">The sequence shown here is derived from an EMBL/GenBank/DDBJ whole genome shotgun (WGS) entry which is preliminary data.</text>
</comment>
<evidence type="ECO:0000256" key="1">
    <source>
        <dbReference type="SAM" id="SignalP"/>
    </source>
</evidence>
<feature type="domain" description="Late embryogenesis abundant protein LEA-2 subgroup" evidence="2">
    <location>
        <begin position="59"/>
        <end position="151"/>
    </location>
</feature>
<dbReference type="Pfam" id="PF03168">
    <property type="entry name" value="LEA_2"/>
    <property type="match status" value="1"/>
</dbReference>
<reference evidence="3 4" key="1">
    <citation type="submission" date="2018-06" db="EMBL/GenBank/DDBJ databases">
        <title>Chryseolinea flavus sp. nov., a member of the phylum Bacteroidetes isolated from soil.</title>
        <authorList>
            <person name="Li Y."/>
            <person name="Wang J."/>
        </authorList>
    </citation>
    <scope>NUCLEOTIDE SEQUENCE [LARGE SCALE GENOMIC DNA]</scope>
    <source>
        <strain evidence="3 4">SDU1-6</strain>
    </source>
</reference>
<name>A0A364Y8M1_9BACT</name>
<dbReference type="Proteomes" id="UP000251889">
    <property type="component" value="Unassembled WGS sequence"/>
</dbReference>
<evidence type="ECO:0000313" key="3">
    <source>
        <dbReference type="EMBL" id="RAW03290.1"/>
    </source>
</evidence>
<protein>
    <recommendedName>
        <fullName evidence="2">Late embryogenesis abundant protein LEA-2 subgroup domain-containing protein</fullName>
    </recommendedName>
</protein>
<keyword evidence="1" id="KW-0732">Signal</keyword>
<evidence type="ECO:0000259" key="2">
    <source>
        <dbReference type="Pfam" id="PF03168"/>
    </source>
</evidence>
<dbReference type="Gene3D" id="2.60.40.1820">
    <property type="match status" value="1"/>
</dbReference>
<feature type="signal peptide" evidence="1">
    <location>
        <begin position="1"/>
        <end position="25"/>
    </location>
</feature>
<feature type="chain" id="PRO_5017083068" description="Late embryogenesis abundant protein LEA-2 subgroup domain-containing protein" evidence="1">
    <location>
        <begin position="26"/>
        <end position="158"/>
    </location>
</feature>
<dbReference type="OrthoDB" id="980878at2"/>
<organism evidence="3 4">
    <name type="scientific">Pseudochryseolinea flava</name>
    <dbReference type="NCBI Taxonomy" id="2059302"/>
    <lineage>
        <taxon>Bacteria</taxon>
        <taxon>Pseudomonadati</taxon>
        <taxon>Bacteroidota</taxon>
        <taxon>Cytophagia</taxon>
        <taxon>Cytophagales</taxon>
        <taxon>Fulvivirgaceae</taxon>
        <taxon>Pseudochryseolinea</taxon>
    </lineage>
</organism>
<keyword evidence="4" id="KW-1185">Reference proteome</keyword>
<dbReference type="InterPro" id="IPR004864">
    <property type="entry name" value="LEA_2"/>
</dbReference>
<dbReference type="SUPFAM" id="SSF117070">
    <property type="entry name" value="LEA14-like"/>
    <property type="match status" value="1"/>
</dbReference>
<accession>A0A364Y8M1</accession>